<evidence type="ECO:0000313" key="3">
    <source>
        <dbReference type="Proteomes" id="UP001482231"/>
    </source>
</evidence>
<reference evidence="2 3" key="1">
    <citation type="submission" date="2024-02" db="EMBL/GenBank/DDBJ databases">
        <title>New thermophilic sulfur-oxidizing bacteria from a hot springs of the Uzon caldera (Kamchatka, Russia).</title>
        <authorList>
            <person name="Dukat A.M."/>
            <person name="Elcheninov A.G."/>
            <person name="Frolov E.N."/>
        </authorList>
    </citation>
    <scope>NUCLEOTIDE SEQUENCE [LARGE SCALE GENOMIC DNA]</scope>
    <source>
        <strain evidence="2 3">AK1</strain>
    </source>
</reference>
<dbReference type="RefSeq" id="WP_347308107.1">
    <property type="nucleotide sequence ID" value="NZ_JBAJEX010000004.1"/>
</dbReference>
<dbReference type="Gene3D" id="3.40.30.10">
    <property type="entry name" value="Glutaredoxin"/>
    <property type="match status" value="1"/>
</dbReference>
<evidence type="ECO:0000256" key="1">
    <source>
        <dbReference type="SAM" id="Phobius"/>
    </source>
</evidence>
<accession>A0ABV0EHL9</accession>
<keyword evidence="1" id="KW-1133">Transmembrane helix</keyword>
<name>A0ABV0EHL9_9BURK</name>
<protein>
    <submittedName>
        <fullName evidence="2">Cytochrome C oxidase subunit I</fullName>
    </submittedName>
</protein>
<dbReference type="Proteomes" id="UP001482231">
    <property type="component" value="Unassembled WGS sequence"/>
</dbReference>
<evidence type="ECO:0000313" key="2">
    <source>
        <dbReference type="EMBL" id="MEO1766998.1"/>
    </source>
</evidence>
<proteinExistence type="predicted"/>
<comment type="caution">
    <text evidence="2">The sequence shown here is derived from an EMBL/GenBank/DDBJ whole genome shotgun (WGS) entry which is preliminary data.</text>
</comment>
<gene>
    <name evidence="2" type="ORF">V6E02_07225</name>
</gene>
<dbReference type="EMBL" id="JBAJEX010000004">
    <property type="protein sequence ID" value="MEO1766998.1"/>
    <property type="molecule type" value="Genomic_DNA"/>
</dbReference>
<dbReference type="InterPro" id="IPR036249">
    <property type="entry name" value="Thioredoxin-like_sf"/>
</dbReference>
<keyword evidence="1" id="KW-0812">Transmembrane</keyword>
<keyword evidence="3" id="KW-1185">Reference proteome</keyword>
<sequence>MQDDAGRGNRAKFLLVLAVFLAPVVASYLFYYVWPPKGAAVNYGELIEPVSLPSELTLALPDGTPLPLRQLRGKWLLLHAAPSACDAVCARQFDALRRVRLLQGRDQARVQVVWLLTDAGVPDPALLERLGPLRVVRDPHGDLARRLPARHGLTGHLYVIDPLGNAMMRYDLDPDLKRMGKDLARLLKASQIG</sequence>
<dbReference type="SUPFAM" id="SSF52833">
    <property type="entry name" value="Thioredoxin-like"/>
    <property type="match status" value="1"/>
</dbReference>
<feature type="transmembrane region" description="Helical" evidence="1">
    <location>
        <begin position="12"/>
        <end position="34"/>
    </location>
</feature>
<keyword evidence="1" id="KW-0472">Membrane</keyword>
<organism evidence="2 3">
    <name type="scientific">Thiobacter aerophilum</name>
    <dbReference type="NCBI Taxonomy" id="3121275"/>
    <lineage>
        <taxon>Bacteria</taxon>
        <taxon>Pseudomonadati</taxon>
        <taxon>Pseudomonadota</taxon>
        <taxon>Betaproteobacteria</taxon>
        <taxon>Burkholderiales</taxon>
        <taxon>Thiobacteraceae</taxon>
        <taxon>Thiobacter</taxon>
    </lineage>
</organism>